<dbReference type="Proteomes" id="UP000271098">
    <property type="component" value="Unassembled WGS sequence"/>
</dbReference>
<accession>A0A183DYE6</accession>
<feature type="compositionally biased region" description="Pro residues" evidence="1">
    <location>
        <begin position="19"/>
        <end position="28"/>
    </location>
</feature>
<sequence>MQAVVKYSLFKYSLEPRVPSSPVPPLSSPPAATTSAKAGAVSALTQQFEMNARRHWIEDSSSRSGTKWSPKGGPKPKELPQVLPTVEFKTTPSGGKYKKIDYEVIDASKSMSSDEREEESYRSVSTKKTFAPKFT</sequence>
<gene>
    <name evidence="2" type="ORF">GPUH_LOCUS13737</name>
</gene>
<keyword evidence="3" id="KW-1185">Reference proteome</keyword>
<dbReference type="EMBL" id="UYRT01080520">
    <property type="protein sequence ID" value="VDN22896.1"/>
    <property type="molecule type" value="Genomic_DNA"/>
</dbReference>
<proteinExistence type="predicted"/>
<feature type="compositionally biased region" description="Low complexity" evidence="1">
    <location>
        <begin position="29"/>
        <end position="40"/>
    </location>
</feature>
<evidence type="ECO:0000313" key="3">
    <source>
        <dbReference type="Proteomes" id="UP000271098"/>
    </source>
</evidence>
<dbReference type="AlphaFoldDB" id="A0A183DYE6"/>
<feature type="region of interest" description="Disordered" evidence="1">
    <location>
        <begin position="108"/>
        <end position="135"/>
    </location>
</feature>
<name>A0A183DYE6_9BILA</name>
<dbReference type="OrthoDB" id="5895690at2759"/>
<dbReference type="WBParaSite" id="GPUH_0001375201-mRNA-1">
    <property type="protein sequence ID" value="GPUH_0001375201-mRNA-1"/>
    <property type="gene ID" value="GPUH_0001375201"/>
</dbReference>
<feature type="compositionally biased region" description="Basic and acidic residues" evidence="1">
    <location>
        <begin position="52"/>
        <end position="61"/>
    </location>
</feature>
<reference evidence="4" key="1">
    <citation type="submission" date="2016-06" db="UniProtKB">
        <authorList>
            <consortium name="WormBaseParasite"/>
        </authorList>
    </citation>
    <scope>IDENTIFICATION</scope>
</reference>
<reference evidence="2 3" key="2">
    <citation type="submission" date="2018-11" db="EMBL/GenBank/DDBJ databases">
        <authorList>
            <consortium name="Pathogen Informatics"/>
        </authorList>
    </citation>
    <scope>NUCLEOTIDE SEQUENCE [LARGE SCALE GENOMIC DNA]</scope>
</reference>
<feature type="region of interest" description="Disordered" evidence="1">
    <location>
        <begin position="15"/>
        <end position="40"/>
    </location>
</feature>
<organism evidence="4">
    <name type="scientific">Gongylonema pulchrum</name>
    <dbReference type="NCBI Taxonomy" id="637853"/>
    <lineage>
        <taxon>Eukaryota</taxon>
        <taxon>Metazoa</taxon>
        <taxon>Ecdysozoa</taxon>
        <taxon>Nematoda</taxon>
        <taxon>Chromadorea</taxon>
        <taxon>Rhabditida</taxon>
        <taxon>Spirurina</taxon>
        <taxon>Spiruromorpha</taxon>
        <taxon>Spiruroidea</taxon>
        <taxon>Gongylonematidae</taxon>
        <taxon>Gongylonema</taxon>
    </lineage>
</organism>
<protein>
    <submittedName>
        <fullName evidence="2 4">Uncharacterized protein</fullName>
    </submittedName>
</protein>
<evidence type="ECO:0000313" key="2">
    <source>
        <dbReference type="EMBL" id="VDN22896.1"/>
    </source>
</evidence>
<evidence type="ECO:0000256" key="1">
    <source>
        <dbReference type="SAM" id="MobiDB-lite"/>
    </source>
</evidence>
<evidence type="ECO:0000313" key="4">
    <source>
        <dbReference type="WBParaSite" id="GPUH_0001375201-mRNA-1"/>
    </source>
</evidence>
<feature type="region of interest" description="Disordered" evidence="1">
    <location>
        <begin position="52"/>
        <end position="83"/>
    </location>
</feature>